<reference evidence="1 2" key="1">
    <citation type="journal article" date="2015" name="Sci. Rep.">
        <title>The power of single molecule real-time sequencing technology in the de novo assembly of a eukaryotic genome.</title>
        <authorList>
            <person name="Sakai H."/>
            <person name="Naito K."/>
            <person name="Ogiso-Tanaka E."/>
            <person name="Takahashi Y."/>
            <person name="Iseki K."/>
            <person name="Muto C."/>
            <person name="Satou K."/>
            <person name="Teruya K."/>
            <person name="Shiroma A."/>
            <person name="Shimoji M."/>
            <person name="Hirano T."/>
            <person name="Itoh T."/>
            <person name="Kaga A."/>
            <person name="Tomooka N."/>
        </authorList>
    </citation>
    <scope>NUCLEOTIDE SEQUENCE [LARGE SCALE GENOMIC DNA]</scope>
    <source>
        <strain evidence="2">cv. Shumari</strain>
    </source>
</reference>
<dbReference type="AlphaFoldDB" id="A0A0S3RDG6"/>
<evidence type="ECO:0000313" key="1">
    <source>
        <dbReference type="EMBL" id="BAT78731.1"/>
    </source>
</evidence>
<proteinExistence type="predicted"/>
<keyword evidence="2" id="KW-1185">Reference proteome</keyword>
<sequence length="73" mass="8729">MVILKEVKVVTDSKATLFQKSIKYYNQYAHVFSCFLSLDIQHILEMRRPKRHLDMVNSYDMSLSQNPKMLHIR</sequence>
<accession>A0A0S3RDG6</accession>
<dbReference type="EMBL" id="AP015035">
    <property type="protein sequence ID" value="BAT78731.1"/>
    <property type="molecule type" value="Genomic_DNA"/>
</dbReference>
<gene>
    <name evidence="1" type="primary">Vigan.02G145300</name>
    <name evidence="1" type="ORF">VIGAN_02145300</name>
</gene>
<protein>
    <submittedName>
        <fullName evidence="1">Uncharacterized protein</fullName>
    </submittedName>
</protein>
<evidence type="ECO:0000313" key="2">
    <source>
        <dbReference type="Proteomes" id="UP000291084"/>
    </source>
</evidence>
<name>A0A0S3RDG6_PHAAN</name>
<dbReference type="Proteomes" id="UP000291084">
    <property type="component" value="Chromosome 2"/>
</dbReference>
<organism evidence="1 2">
    <name type="scientific">Vigna angularis var. angularis</name>
    <dbReference type="NCBI Taxonomy" id="157739"/>
    <lineage>
        <taxon>Eukaryota</taxon>
        <taxon>Viridiplantae</taxon>
        <taxon>Streptophyta</taxon>
        <taxon>Embryophyta</taxon>
        <taxon>Tracheophyta</taxon>
        <taxon>Spermatophyta</taxon>
        <taxon>Magnoliopsida</taxon>
        <taxon>eudicotyledons</taxon>
        <taxon>Gunneridae</taxon>
        <taxon>Pentapetalae</taxon>
        <taxon>rosids</taxon>
        <taxon>fabids</taxon>
        <taxon>Fabales</taxon>
        <taxon>Fabaceae</taxon>
        <taxon>Papilionoideae</taxon>
        <taxon>50 kb inversion clade</taxon>
        <taxon>NPAAA clade</taxon>
        <taxon>indigoferoid/millettioid clade</taxon>
        <taxon>Phaseoleae</taxon>
        <taxon>Vigna</taxon>
    </lineage>
</organism>